<name>A0A914A6K5_PATMI</name>
<feature type="transmembrane region" description="Helical" evidence="10">
    <location>
        <begin position="244"/>
        <end position="266"/>
    </location>
</feature>
<keyword evidence="13" id="KW-1185">Reference proteome</keyword>
<keyword evidence="8 9" id="KW-0807">Transducer</keyword>
<evidence type="ECO:0000256" key="8">
    <source>
        <dbReference type="ARBA" id="ARBA00023224"/>
    </source>
</evidence>
<feature type="transmembrane region" description="Helical" evidence="10">
    <location>
        <begin position="278"/>
        <end position="297"/>
    </location>
</feature>
<evidence type="ECO:0000313" key="13">
    <source>
        <dbReference type="Proteomes" id="UP000887568"/>
    </source>
</evidence>
<evidence type="ECO:0000256" key="10">
    <source>
        <dbReference type="SAM" id="Phobius"/>
    </source>
</evidence>
<keyword evidence="4 10" id="KW-1133">Transmembrane helix</keyword>
<keyword evidence="3 9" id="KW-0812">Transmembrane</keyword>
<dbReference type="PANTHER" id="PTHR24249">
    <property type="entry name" value="HISTAMINE RECEPTOR-RELATED G-PROTEIN COUPLED RECEPTOR"/>
    <property type="match status" value="1"/>
</dbReference>
<dbReference type="PROSITE" id="PS50262">
    <property type="entry name" value="G_PROTEIN_RECEP_F1_2"/>
    <property type="match status" value="1"/>
</dbReference>
<dbReference type="AlphaFoldDB" id="A0A914A6K5"/>
<dbReference type="OMA" id="ASAMHDS"/>
<evidence type="ECO:0000256" key="9">
    <source>
        <dbReference type="RuleBase" id="RU000688"/>
    </source>
</evidence>
<sequence length="318" mass="35401">MSSPNITFAATAASSGFVTVDLEETTIVALLLMALVILLILVLNPICLVALRRASAMHDSTKILMASLTISDLCTGVLCAVPQITEDISQRWILGDFLCLMWGIAYPSTIILSVTSLLLLTIDRFIAIVHPLRHPCIMTSLSSKVIVGVTWTSAYLTNVVLYGVYFQATASKRTYYRCNYSDVEVYIYSSICTLAFPLVIILVLYLYILRVAQRQARRIADQNHATSEEQNAGRRLSTKSATTVFIVTGTVFICWTPALILLLLFITQQITFHPSMSIAAKAVLFSNSWLNVIIYYWRNAELRQAIRGVISCICRHLC</sequence>
<feature type="transmembrane region" description="Helical" evidence="10">
    <location>
        <begin position="63"/>
        <end position="84"/>
    </location>
</feature>
<feature type="transmembrane region" description="Helical" evidence="10">
    <location>
        <begin position="145"/>
        <end position="165"/>
    </location>
</feature>
<dbReference type="CDD" id="cd00637">
    <property type="entry name" value="7tm_classA_rhodopsin-like"/>
    <property type="match status" value="1"/>
</dbReference>
<feature type="transmembrane region" description="Helical" evidence="10">
    <location>
        <begin position="104"/>
        <end position="125"/>
    </location>
</feature>
<keyword evidence="5 9" id="KW-0297">G-protein coupled receptor</keyword>
<evidence type="ECO:0000256" key="3">
    <source>
        <dbReference type="ARBA" id="ARBA00022692"/>
    </source>
</evidence>
<dbReference type="GO" id="GO:0005886">
    <property type="term" value="C:plasma membrane"/>
    <property type="evidence" value="ECO:0007669"/>
    <property type="project" value="UniProtKB-SubCell"/>
</dbReference>
<evidence type="ECO:0000259" key="11">
    <source>
        <dbReference type="PROSITE" id="PS50262"/>
    </source>
</evidence>
<dbReference type="PROSITE" id="PS00237">
    <property type="entry name" value="G_PROTEIN_RECEP_F1_1"/>
    <property type="match status" value="1"/>
</dbReference>
<dbReference type="InterPro" id="IPR000276">
    <property type="entry name" value="GPCR_Rhodpsn"/>
</dbReference>
<dbReference type="Proteomes" id="UP000887568">
    <property type="component" value="Unplaced"/>
</dbReference>
<evidence type="ECO:0000256" key="2">
    <source>
        <dbReference type="ARBA" id="ARBA00022475"/>
    </source>
</evidence>
<evidence type="ECO:0000256" key="1">
    <source>
        <dbReference type="ARBA" id="ARBA00004651"/>
    </source>
</evidence>
<evidence type="ECO:0000256" key="7">
    <source>
        <dbReference type="ARBA" id="ARBA00023170"/>
    </source>
</evidence>
<feature type="domain" description="G-protein coupled receptors family 1 profile" evidence="11">
    <location>
        <begin position="43"/>
        <end position="295"/>
    </location>
</feature>
<dbReference type="OrthoDB" id="10042731at2759"/>
<evidence type="ECO:0000256" key="6">
    <source>
        <dbReference type="ARBA" id="ARBA00023136"/>
    </source>
</evidence>
<proteinExistence type="inferred from homology"/>
<dbReference type="Pfam" id="PF00001">
    <property type="entry name" value="7tm_1"/>
    <property type="match status" value="1"/>
</dbReference>
<dbReference type="RefSeq" id="XP_038059497.1">
    <property type="nucleotide sequence ID" value="XM_038203569.1"/>
</dbReference>
<dbReference type="SUPFAM" id="SSF81321">
    <property type="entry name" value="Family A G protein-coupled receptor-like"/>
    <property type="match status" value="1"/>
</dbReference>
<dbReference type="EnsemblMetazoa" id="XM_038203569.1">
    <property type="protein sequence ID" value="XP_038059497.1"/>
    <property type="gene ID" value="LOC119730588"/>
</dbReference>
<dbReference type="GeneID" id="119730588"/>
<dbReference type="GO" id="GO:0004930">
    <property type="term" value="F:G protein-coupled receptor activity"/>
    <property type="evidence" value="ECO:0007669"/>
    <property type="project" value="UniProtKB-KW"/>
</dbReference>
<dbReference type="InterPro" id="IPR017452">
    <property type="entry name" value="GPCR_Rhodpsn_7TM"/>
</dbReference>
<reference evidence="12" key="1">
    <citation type="submission" date="2022-11" db="UniProtKB">
        <authorList>
            <consortium name="EnsemblMetazoa"/>
        </authorList>
    </citation>
    <scope>IDENTIFICATION</scope>
</reference>
<keyword evidence="6 10" id="KW-0472">Membrane</keyword>
<dbReference type="InterPro" id="IPR050569">
    <property type="entry name" value="TAAR"/>
</dbReference>
<comment type="subcellular location">
    <subcellularLocation>
        <location evidence="1">Cell membrane</location>
        <topology evidence="1">Multi-pass membrane protein</topology>
    </subcellularLocation>
</comment>
<dbReference type="SMART" id="SM01381">
    <property type="entry name" value="7TM_GPCR_Srsx"/>
    <property type="match status" value="1"/>
</dbReference>
<keyword evidence="7 9" id="KW-0675">Receptor</keyword>
<evidence type="ECO:0000256" key="4">
    <source>
        <dbReference type="ARBA" id="ARBA00022989"/>
    </source>
</evidence>
<dbReference type="PANTHER" id="PTHR24249:SF411">
    <property type="entry name" value="G-PROTEIN COUPLED RECEPTORS FAMILY 1 PROFILE DOMAIN-CONTAINING PROTEIN"/>
    <property type="match status" value="1"/>
</dbReference>
<organism evidence="12 13">
    <name type="scientific">Patiria miniata</name>
    <name type="common">Bat star</name>
    <name type="synonym">Asterina miniata</name>
    <dbReference type="NCBI Taxonomy" id="46514"/>
    <lineage>
        <taxon>Eukaryota</taxon>
        <taxon>Metazoa</taxon>
        <taxon>Echinodermata</taxon>
        <taxon>Eleutherozoa</taxon>
        <taxon>Asterozoa</taxon>
        <taxon>Asteroidea</taxon>
        <taxon>Valvatacea</taxon>
        <taxon>Valvatida</taxon>
        <taxon>Asterinidae</taxon>
        <taxon>Patiria</taxon>
    </lineage>
</organism>
<evidence type="ECO:0000313" key="12">
    <source>
        <dbReference type="EnsemblMetazoa" id="XP_038059497.1"/>
    </source>
</evidence>
<accession>A0A914A6K5</accession>
<feature type="transmembrane region" description="Helical" evidence="10">
    <location>
        <begin position="27"/>
        <end position="51"/>
    </location>
</feature>
<feature type="transmembrane region" description="Helical" evidence="10">
    <location>
        <begin position="185"/>
        <end position="208"/>
    </location>
</feature>
<evidence type="ECO:0000256" key="5">
    <source>
        <dbReference type="ARBA" id="ARBA00023040"/>
    </source>
</evidence>
<protein>
    <recommendedName>
        <fullName evidence="11">G-protein coupled receptors family 1 profile domain-containing protein</fullName>
    </recommendedName>
</protein>
<comment type="similarity">
    <text evidence="9">Belongs to the G-protein coupled receptor 1 family.</text>
</comment>
<dbReference type="PRINTS" id="PR00237">
    <property type="entry name" value="GPCRRHODOPSN"/>
</dbReference>
<dbReference type="Gene3D" id="1.20.1070.10">
    <property type="entry name" value="Rhodopsin 7-helix transmembrane proteins"/>
    <property type="match status" value="1"/>
</dbReference>
<keyword evidence="2" id="KW-1003">Cell membrane</keyword>